<proteinExistence type="predicted"/>
<reference evidence="1" key="2">
    <citation type="submission" date="2013-04" db="EMBL/GenBank/DDBJ databases">
        <title>Genome sequence of Pseudoalteromonas citrea.</title>
        <authorList>
            <person name="Xie B.-B."/>
            <person name="Rong J.-C."/>
            <person name="Qin Q.-L."/>
            <person name="Shu Y.-L."/>
            <person name="Zhang Y.-Z."/>
        </authorList>
    </citation>
    <scope>NUCLEOTIDE SEQUENCE</scope>
    <source>
        <strain evidence="1">NCIMB 1889</strain>
    </source>
</reference>
<dbReference type="AlphaFoldDB" id="U1KWX9"/>
<comment type="caution">
    <text evidence="1">The sequence shown here is derived from an EMBL/GenBank/DDBJ whole genome shotgun (WGS) entry which is preliminary data.</text>
</comment>
<name>U1KWX9_9GAMM</name>
<protein>
    <submittedName>
        <fullName evidence="1">Uncharacterized protein</fullName>
    </submittedName>
</protein>
<dbReference type="EMBL" id="AHBZ02000020">
    <property type="protein sequence ID" value="ERG20498.1"/>
    <property type="molecule type" value="Genomic_DNA"/>
</dbReference>
<evidence type="ECO:0000313" key="1">
    <source>
        <dbReference type="EMBL" id="ERG20498.1"/>
    </source>
</evidence>
<organism evidence="1">
    <name type="scientific">Pseudoalteromonas citrea DSM 8771</name>
    <dbReference type="NCBI Taxonomy" id="1117314"/>
    <lineage>
        <taxon>Bacteria</taxon>
        <taxon>Pseudomonadati</taxon>
        <taxon>Pseudomonadota</taxon>
        <taxon>Gammaproteobacteria</taxon>
        <taxon>Alteromonadales</taxon>
        <taxon>Pseudoalteromonadaceae</taxon>
        <taxon>Pseudoalteromonas</taxon>
    </lineage>
</organism>
<sequence length="70" mass="7759">MRPSQKLNTFSSMIFLMKKNDILHKNSDKYTLSSEESAFVSGGTVPVKVPRAVALEPRFINALIVTSDDS</sequence>
<gene>
    <name evidence="1" type="ORF">PCIT_01023</name>
</gene>
<reference evidence="1" key="1">
    <citation type="journal article" date="2012" name="J. Bacteriol.">
        <title>Genome sequences of type strains of seven species of the marine bacterium Pseudoalteromonas.</title>
        <authorList>
            <person name="Xie B.B."/>
            <person name="Shu Y.L."/>
            <person name="Qin Q.L."/>
            <person name="Rong J.C."/>
            <person name="Zhang X.Y."/>
            <person name="Chen X.L."/>
            <person name="Shi M."/>
            <person name="He H.L."/>
            <person name="Zhou B.C."/>
            <person name="Zhang Y.Z."/>
        </authorList>
    </citation>
    <scope>NUCLEOTIDE SEQUENCE [LARGE SCALE GENOMIC DNA]</scope>
    <source>
        <strain evidence="1">NCIMB 1889</strain>
    </source>
</reference>
<dbReference type="STRING" id="1117314.PCIT_01023"/>
<accession>U1KWX9</accession>